<evidence type="ECO:0000313" key="2">
    <source>
        <dbReference type="Proteomes" id="UP000215086"/>
    </source>
</evidence>
<keyword evidence="2" id="KW-1185">Reference proteome</keyword>
<organism evidence="1 2">
    <name type="scientific">Thermogutta terrifontis</name>
    <dbReference type="NCBI Taxonomy" id="1331910"/>
    <lineage>
        <taxon>Bacteria</taxon>
        <taxon>Pseudomonadati</taxon>
        <taxon>Planctomycetota</taxon>
        <taxon>Planctomycetia</taxon>
        <taxon>Pirellulales</taxon>
        <taxon>Thermoguttaceae</taxon>
        <taxon>Thermogutta</taxon>
    </lineage>
</organism>
<evidence type="ECO:0008006" key="3">
    <source>
        <dbReference type="Google" id="ProtNLM"/>
    </source>
</evidence>
<sequence>MVMQSLDRIAFRLPLVIKEIDLEMSSLSQCMRCELGRELQALRNVLARVLNGIRSKKDVLRFFRYDLSSSHPDSDAIQGPTFPIFSIIGFPRPYIAFNQGIRPTWFERDVDWQDRILFHELTHMYGTVDDDSKGELMNAHTIMWLVVPGHSLRGNPVYNWMKTRAARKCGSLSSP</sequence>
<gene>
    <name evidence="1" type="ORF">THTE_4112</name>
</gene>
<protein>
    <recommendedName>
        <fullName evidence="3">Lysine-specific metallo-endopeptidase domain-containing protein</fullName>
    </recommendedName>
</protein>
<dbReference type="Proteomes" id="UP000215086">
    <property type="component" value="Chromosome"/>
</dbReference>
<proteinExistence type="predicted"/>
<accession>A0A286RL75</accession>
<name>A0A286RL75_9BACT</name>
<dbReference type="EMBL" id="CP018477">
    <property type="protein sequence ID" value="ASV76713.1"/>
    <property type="molecule type" value="Genomic_DNA"/>
</dbReference>
<dbReference type="AlphaFoldDB" id="A0A286RL75"/>
<evidence type="ECO:0000313" key="1">
    <source>
        <dbReference type="EMBL" id="ASV76713.1"/>
    </source>
</evidence>
<reference evidence="1 2" key="1">
    <citation type="journal article" name="Front. Microbiol.">
        <title>Sugar Metabolism of the First Thermophilic Planctomycete Thermogutta terrifontis: Comparative Genomic and Transcriptomic Approaches.</title>
        <authorList>
            <person name="Elcheninov A.G."/>
            <person name="Menzel P."/>
            <person name="Gudbergsdottir S.R."/>
            <person name="Slesarev A.I."/>
            <person name="Kadnikov V.V."/>
            <person name="Krogh A."/>
            <person name="Bonch-Osmolovskaya E.A."/>
            <person name="Peng X."/>
            <person name="Kublanov I.V."/>
        </authorList>
    </citation>
    <scope>NUCLEOTIDE SEQUENCE [LARGE SCALE GENOMIC DNA]</scope>
    <source>
        <strain evidence="1 2">R1</strain>
    </source>
</reference>
<dbReference type="KEGG" id="ttf:THTE_4112"/>